<accession>A0ABU1VGS3</accession>
<evidence type="ECO:0000313" key="3">
    <source>
        <dbReference type="Proteomes" id="UP001265550"/>
    </source>
</evidence>
<gene>
    <name evidence="2" type="ORF">J2X09_004428</name>
</gene>
<evidence type="ECO:0000313" key="2">
    <source>
        <dbReference type="EMBL" id="MDR7096671.1"/>
    </source>
</evidence>
<comment type="caution">
    <text evidence="2">The sequence shown here is derived from an EMBL/GenBank/DDBJ whole genome shotgun (WGS) entry which is preliminary data.</text>
</comment>
<protein>
    <recommendedName>
        <fullName evidence="4">AsmA family protein</fullName>
    </recommendedName>
</protein>
<feature type="region of interest" description="Disordered" evidence="1">
    <location>
        <begin position="127"/>
        <end position="147"/>
    </location>
</feature>
<dbReference type="RefSeq" id="WP_204735394.1">
    <property type="nucleotide sequence ID" value="NZ_JAVDWE010000015.1"/>
</dbReference>
<feature type="compositionally biased region" description="Low complexity" evidence="1">
    <location>
        <begin position="127"/>
        <end position="137"/>
    </location>
</feature>
<dbReference type="PANTHER" id="PTHR30441:SF4">
    <property type="entry name" value="PROTEIN ASMA"/>
    <property type="match status" value="1"/>
</dbReference>
<dbReference type="Proteomes" id="UP001265550">
    <property type="component" value="Unassembled WGS sequence"/>
</dbReference>
<evidence type="ECO:0000256" key="1">
    <source>
        <dbReference type="SAM" id="MobiDB-lite"/>
    </source>
</evidence>
<dbReference type="EMBL" id="JAVDWE010000015">
    <property type="protein sequence ID" value="MDR7096671.1"/>
    <property type="molecule type" value="Genomic_DNA"/>
</dbReference>
<organism evidence="2 3">
    <name type="scientific">Hydrogenophaga laconesensis</name>
    <dbReference type="NCBI Taxonomy" id="1805971"/>
    <lineage>
        <taxon>Bacteria</taxon>
        <taxon>Pseudomonadati</taxon>
        <taxon>Pseudomonadota</taxon>
        <taxon>Betaproteobacteria</taxon>
        <taxon>Burkholderiales</taxon>
        <taxon>Comamonadaceae</taxon>
        <taxon>Hydrogenophaga</taxon>
    </lineage>
</organism>
<sequence>MRRVLRLLAWLAGMALLLAGAVVLALHVWTGSDSFRQRVERQASAALGVPVALSSVSVRVWPLPAVSLEGLNIQATPPITLHRVEARPVWSALVAGRLQVSTLTVRQAVLPQSTLVLLGARLQDPARQPAAARAGEPQGDEPAPDLGWLPRSVVLDGVTWVDERGHETTVQAIARLDEDGWPAEADVTVTGGGLRGTKASLRRETGGQTAWTLDAAVGGGTVQGPLKITPPAPNNPKSRELMFEGTLHTRGVEVSALTAPSRPLTGRLEADTTLSARIDPRASTSALREALRTQTRFKVDGAVLQGLNLLEAVATVGLSRGGLTHLDTLSGRVNTRGQTITLSELVANSGVLSATGEVAVAPSRTLSGRLQVDVTRGASGGLVSVPLAVGGTLDEPSVTLTRAALLGAAIGTVIAPGVGTGAGASLGGRIGEGLKDLIRK</sequence>
<proteinExistence type="predicted"/>
<evidence type="ECO:0008006" key="4">
    <source>
        <dbReference type="Google" id="ProtNLM"/>
    </source>
</evidence>
<reference evidence="2 3" key="1">
    <citation type="submission" date="2023-07" db="EMBL/GenBank/DDBJ databases">
        <title>Sorghum-associated microbial communities from plants grown in Nebraska, USA.</title>
        <authorList>
            <person name="Schachtman D."/>
        </authorList>
    </citation>
    <scope>NUCLEOTIDE SEQUENCE [LARGE SCALE GENOMIC DNA]</scope>
    <source>
        <strain evidence="2 3">BE240</strain>
    </source>
</reference>
<dbReference type="PANTHER" id="PTHR30441">
    <property type="entry name" value="DUF748 DOMAIN-CONTAINING PROTEIN"/>
    <property type="match status" value="1"/>
</dbReference>
<dbReference type="InterPro" id="IPR052894">
    <property type="entry name" value="AsmA-related"/>
</dbReference>
<name>A0ABU1VGS3_9BURK</name>
<keyword evidence="3" id="KW-1185">Reference proteome</keyword>